<protein>
    <submittedName>
        <fullName evidence="3">Acyltransferase</fullName>
    </submittedName>
</protein>
<dbReference type="GO" id="GO:0000271">
    <property type="term" value="P:polysaccharide biosynthetic process"/>
    <property type="evidence" value="ECO:0007669"/>
    <property type="project" value="TreeGrafter"/>
</dbReference>
<dbReference type="AlphaFoldDB" id="A0A9X9G0I9"/>
<dbReference type="RefSeq" id="WP_147839216.1">
    <property type="nucleotide sequence ID" value="NZ_VOUP01000052.1"/>
</dbReference>
<dbReference type="GO" id="GO:0016747">
    <property type="term" value="F:acyltransferase activity, transferring groups other than amino-acyl groups"/>
    <property type="evidence" value="ECO:0007669"/>
    <property type="project" value="InterPro"/>
</dbReference>
<keyword evidence="3" id="KW-0808">Transferase</keyword>
<reference evidence="3 4" key="1">
    <citation type="submission" date="2019-07" db="EMBL/GenBank/DDBJ databases">
        <title>Serratia strains were isolated from fresh produce.</title>
        <authorList>
            <person name="Cho G.-S."/>
            <person name="Stein M."/>
            <person name="Lee W."/>
            <person name="Suh S.H."/>
            <person name="Franz C.M.A.P."/>
        </authorList>
    </citation>
    <scope>NUCLEOTIDE SEQUENCE [LARGE SCALE GENOMIC DNA]</scope>
    <source>
        <strain evidence="3 4">S17</strain>
    </source>
</reference>
<sequence>MVSVQWLRALAVMMVVVYHVLLKAQLLGLTSTSFSLGAAGVDLFFIISGFIMVYITFGKSYRPSDFLKKRVIRIVPLYWILTLVAAVVFILQPSLVNSHNGETTIVGSFTLFPVSGKVMLLAVAWTLQYEFLFYFIFSIFLPFINKRYLLVSLSIASLTLLGIKAHDNYIISFFSNPIILEFIYGMAAFFILRKTKLNPLAYIILGVLAFYAFHSFNIGLQQRYIGYGVPMLLIFLGVASIKNDNRVIKLKPFKLLSYIGDASYSIYLTHIFSISITVLLLRKTNLLSTPLLFVALSLTLSLLAGVMSYEIVEKRLRFGIKSKTLNQGA</sequence>
<comment type="caution">
    <text evidence="3">The sequence shown here is derived from an EMBL/GenBank/DDBJ whole genome shotgun (WGS) entry which is preliminary data.</text>
</comment>
<feature type="transmembrane region" description="Helical" evidence="1">
    <location>
        <begin position="224"/>
        <end position="241"/>
    </location>
</feature>
<evidence type="ECO:0000313" key="3">
    <source>
        <dbReference type="EMBL" id="TXE22860.1"/>
    </source>
</evidence>
<feature type="transmembrane region" description="Helical" evidence="1">
    <location>
        <begin position="118"/>
        <end position="141"/>
    </location>
</feature>
<keyword evidence="3" id="KW-0012">Acyltransferase</keyword>
<feature type="domain" description="Acyltransferase 3" evidence="2">
    <location>
        <begin position="3"/>
        <end position="305"/>
    </location>
</feature>
<feature type="transmembrane region" description="Helical" evidence="1">
    <location>
        <begin position="262"/>
        <end position="281"/>
    </location>
</feature>
<name>A0A9X9G0I9_9GAMM</name>
<feature type="transmembrane region" description="Helical" evidence="1">
    <location>
        <begin position="77"/>
        <end position="98"/>
    </location>
</feature>
<keyword evidence="1" id="KW-1133">Transmembrane helix</keyword>
<accession>A0A9X9G0I9</accession>
<dbReference type="GO" id="GO:0016020">
    <property type="term" value="C:membrane"/>
    <property type="evidence" value="ECO:0007669"/>
    <property type="project" value="TreeGrafter"/>
</dbReference>
<proteinExistence type="predicted"/>
<feature type="transmembrane region" description="Helical" evidence="1">
    <location>
        <begin position="287"/>
        <end position="312"/>
    </location>
</feature>
<evidence type="ECO:0000256" key="1">
    <source>
        <dbReference type="SAM" id="Phobius"/>
    </source>
</evidence>
<dbReference type="InterPro" id="IPR002656">
    <property type="entry name" value="Acyl_transf_3_dom"/>
</dbReference>
<feature type="transmembrane region" description="Helical" evidence="1">
    <location>
        <begin position="169"/>
        <end position="192"/>
    </location>
</feature>
<dbReference type="Pfam" id="PF01757">
    <property type="entry name" value="Acyl_transf_3"/>
    <property type="match status" value="1"/>
</dbReference>
<feature type="transmembrane region" description="Helical" evidence="1">
    <location>
        <begin position="148"/>
        <end position="163"/>
    </location>
</feature>
<feature type="transmembrane region" description="Helical" evidence="1">
    <location>
        <begin position="199"/>
        <end position="218"/>
    </location>
</feature>
<evidence type="ECO:0000259" key="2">
    <source>
        <dbReference type="Pfam" id="PF01757"/>
    </source>
</evidence>
<keyword evidence="1" id="KW-0472">Membrane</keyword>
<gene>
    <name evidence="3" type="ORF">FOT63_24945</name>
</gene>
<feature type="transmembrane region" description="Helical" evidence="1">
    <location>
        <begin position="7"/>
        <end position="28"/>
    </location>
</feature>
<feature type="transmembrane region" description="Helical" evidence="1">
    <location>
        <begin position="34"/>
        <end position="57"/>
    </location>
</feature>
<dbReference type="Proteomes" id="UP000321307">
    <property type="component" value="Unassembled WGS sequence"/>
</dbReference>
<dbReference type="PANTHER" id="PTHR23028">
    <property type="entry name" value="ACETYLTRANSFERASE"/>
    <property type="match status" value="1"/>
</dbReference>
<keyword evidence="1" id="KW-0812">Transmembrane</keyword>
<organism evidence="3 4">
    <name type="scientific">Serratia ureilytica</name>
    <dbReference type="NCBI Taxonomy" id="300181"/>
    <lineage>
        <taxon>Bacteria</taxon>
        <taxon>Pseudomonadati</taxon>
        <taxon>Pseudomonadota</taxon>
        <taxon>Gammaproteobacteria</taxon>
        <taxon>Enterobacterales</taxon>
        <taxon>Yersiniaceae</taxon>
        <taxon>Serratia</taxon>
    </lineage>
</organism>
<dbReference type="EMBL" id="VOUP01000052">
    <property type="protein sequence ID" value="TXE22860.1"/>
    <property type="molecule type" value="Genomic_DNA"/>
</dbReference>
<dbReference type="InterPro" id="IPR050879">
    <property type="entry name" value="Acyltransferase_3"/>
</dbReference>
<evidence type="ECO:0000313" key="4">
    <source>
        <dbReference type="Proteomes" id="UP000321307"/>
    </source>
</evidence>
<dbReference type="PANTHER" id="PTHR23028:SF131">
    <property type="entry name" value="BLR2367 PROTEIN"/>
    <property type="match status" value="1"/>
</dbReference>